<feature type="compositionally biased region" description="Polar residues" evidence="1">
    <location>
        <begin position="1046"/>
        <end position="1059"/>
    </location>
</feature>
<reference evidence="3" key="1">
    <citation type="journal article" date="2020" name="Stud. Mycol.">
        <title>101 Dothideomycetes genomes: a test case for predicting lifestyles and emergence of pathogens.</title>
        <authorList>
            <person name="Haridas S."/>
            <person name="Albert R."/>
            <person name="Binder M."/>
            <person name="Bloem J."/>
            <person name="Labutti K."/>
            <person name="Salamov A."/>
            <person name="Andreopoulos B."/>
            <person name="Baker S."/>
            <person name="Barry K."/>
            <person name="Bills G."/>
            <person name="Bluhm B."/>
            <person name="Cannon C."/>
            <person name="Castanera R."/>
            <person name="Culley D."/>
            <person name="Daum C."/>
            <person name="Ezra D."/>
            <person name="Gonzalez J."/>
            <person name="Henrissat B."/>
            <person name="Kuo A."/>
            <person name="Liang C."/>
            <person name="Lipzen A."/>
            <person name="Lutzoni F."/>
            <person name="Magnuson J."/>
            <person name="Mondo S."/>
            <person name="Nolan M."/>
            <person name="Ohm R."/>
            <person name="Pangilinan J."/>
            <person name="Park H.-J."/>
            <person name="Ramirez L."/>
            <person name="Alfaro M."/>
            <person name="Sun H."/>
            <person name="Tritt A."/>
            <person name="Yoshinaga Y."/>
            <person name="Zwiers L.-H."/>
            <person name="Turgeon B."/>
            <person name="Goodwin S."/>
            <person name="Spatafora J."/>
            <person name="Crous P."/>
            <person name="Grigoriev I."/>
        </authorList>
    </citation>
    <scope>NUCLEOTIDE SEQUENCE</scope>
    <source>
        <strain evidence="3">CBS 113979</strain>
    </source>
</reference>
<evidence type="ECO:0000259" key="2">
    <source>
        <dbReference type="PROSITE" id="PS50030"/>
    </source>
</evidence>
<dbReference type="InterPro" id="IPR015940">
    <property type="entry name" value="UBA"/>
</dbReference>
<evidence type="ECO:0000313" key="4">
    <source>
        <dbReference type="Proteomes" id="UP000800041"/>
    </source>
</evidence>
<accession>A0A6G1HDY3</accession>
<dbReference type="Proteomes" id="UP000800041">
    <property type="component" value="Unassembled WGS sequence"/>
</dbReference>
<feature type="region of interest" description="Disordered" evidence="1">
    <location>
        <begin position="325"/>
        <end position="391"/>
    </location>
</feature>
<dbReference type="EMBL" id="ML977139">
    <property type="protein sequence ID" value="KAF1991375.1"/>
    <property type="molecule type" value="Genomic_DNA"/>
</dbReference>
<dbReference type="AlphaFoldDB" id="A0A6G1HDY3"/>
<dbReference type="InterPro" id="IPR009060">
    <property type="entry name" value="UBA-like_sf"/>
</dbReference>
<dbReference type="SUPFAM" id="SSF46934">
    <property type="entry name" value="UBA-like"/>
    <property type="match status" value="1"/>
</dbReference>
<sequence>MSETVPAYYPPPLSHSSSHANFRRSISIFSRKGSETPIVPVGPVPVVPTLDESTSLRSKHSFSSARQPTLNSRPSVSTLSATSLRSKQSAATLVPTLREPKPNMWRLAKVPIEEKPPQGTILRAVPKEPRGFGGPSELSLSSLSDTITQTTTADDTFQGYQAPRSSTVCYSPASDLNTRTIGSNKQIQKEQRNSNVIGVWRDGKAQWRTRVWSEGTNESSTTVNSKKTSKPKIQVVIPNNRPSPPMPFFANQEGASAYGITKTTTISIKHSDPRSLPSHSMPVTKTTTVRVRSDAEPISAVSPPVRRPMSVSVAPSVPTIEEVVTPAASKPAGTVISSESSSSALDDENSSQYSNRSSMSSATSTETHDHTHRKEASIQRRNKKRTDESTIVSPISEVAAFEIPTDMGTPQHPAELYGSPVLYTRSVDSSPAAPVLKQRSSRKRMSSRRGHKRMASLELKTIPSSSSLRPSSPTLSEAEKDLEDSLTAIGDDRDFSALKGASSENVPAGLTPPPKSHRRSLIGRSPPQMSTVPEVPKPEEPHYHRASLEQVSRMSLGEDADWRTGAAMSARGKAKSKVIAHMERNISAQAAEAVILHILKSLESFQDLFATAVLNKGFYRVFKRHELHLLKAMLKSASPPAWEFREASLAAINDGGSTPNEETPQPDYMPASYLQCHTRDSYIIDALKGLILQHCKSFLRVSTVAALASSDPAASVRVDAAFWRIWTFCTIFGGARGREDDIMAQMDWLRGGVLVHQASCTSTIVSSDSFYMSGVLLSAPDHFAMGNNTPNGEASGLSAEELYDITELWGCMSVLIQSLEENTDLARMYGVYDSTEVRGGDIDGEEAMLEEWQSYILTLGLSALLDLAQSATSKNPTAAFQTAAQNGWTTWQPPRHGGSRSIFLKEAASRVYEEKIAAAFSTVQQNRQEMKEINRQRAASHAAELRLRKQEGQGANWETISMSNDRPMSEWSAVMNTLGSPVAAQNQPAGLIHPALRGSISSTRRPTTASTDTNVQVPRNPYAQKPLPASPGSSVSSLSTPTHGSTPHTNDLPSATSPFSPAITLTPATGMFPHGVVSPQTSQQFQSIQSVPQEYHHEHQQRYMYQQAPAVPMQTLTMQHQQAAQQSFFQPSHRRNSSGGSSSVSRPVTSHGPTQLQQQQRTPPRTPSPHLNYPGPPSTMPPSPHRVQHPLQTAMSSDADPATNSADRAVFRIVEMGFTAEEARRALMCTDMGDGLRVDRAVELLLRRE</sequence>
<dbReference type="PROSITE" id="PS50030">
    <property type="entry name" value="UBA"/>
    <property type="match status" value="1"/>
</dbReference>
<feature type="compositionally biased region" description="Polar residues" evidence="1">
    <location>
        <begin position="1078"/>
        <end position="1092"/>
    </location>
</feature>
<feature type="domain" description="UBA" evidence="2">
    <location>
        <begin position="1204"/>
        <end position="1248"/>
    </location>
</feature>
<proteinExistence type="predicted"/>
<feature type="region of interest" description="Disordered" evidence="1">
    <location>
        <begin position="429"/>
        <end position="481"/>
    </location>
</feature>
<feature type="compositionally biased region" description="Pro residues" evidence="1">
    <location>
        <begin position="1174"/>
        <end position="1184"/>
    </location>
</feature>
<protein>
    <recommendedName>
        <fullName evidence="2">UBA domain-containing protein</fullName>
    </recommendedName>
</protein>
<dbReference type="Gene3D" id="1.10.8.10">
    <property type="entry name" value="DNA helicase RuvA subunit, C-terminal domain"/>
    <property type="match status" value="1"/>
</dbReference>
<feature type="compositionally biased region" description="Basic and acidic residues" evidence="1">
    <location>
        <begin position="366"/>
        <end position="378"/>
    </location>
</feature>
<feature type="region of interest" description="Disordered" evidence="1">
    <location>
        <begin position="269"/>
        <end position="311"/>
    </location>
</feature>
<feature type="compositionally biased region" description="Polar residues" evidence="1">
    <location>
        <begin position="277"/>
        <end position="290"/>
    </location>
</feature>
<feature type="compositionally biased region" description="Low complexity" evidence="1">
    <location>
        <begin position="337"/>
        <end position="365"/>
    </location>
</feature>
<keyword evidence="4" id="KW-1185">Reference proteome</keyword>
<feature type="compositionally biased region" description="Polar residues" evidence="1">
    <location>
        <begin position="999"/>
        <end position="1017"/>
    </location>
</feature>
<feature type="compositionally biased region" description="Basic residues" evidence="1">
    <location>
        <begin position="439"/>
        <end position="454"/>
    </location>
</feature>
<name>A0A6G1HDY3_9PEZI</name>
<feature type="compositionally biased region" description="Low complexity" evidence="1">
    <location>
        <begin position="1026"/>
        <end position="1045"/>
    </location>
</feature>
<feature type="region of interest" description="Disordered" evidence="1">
    <location>
        <begin position="1"/>
        <end position="20"/>
    </location>
</feature>
<dbReference type="CDD" id="cd14291">
    <property type="entry name" value="UBA1_NUB1_like"/>
    <property type="match status" value="1"/>
</dbReference>
<feature type="region of interest" description="Disordered" evidence="1">
    <location>
        <begin position="497"/>
        <end position="540"/>
    </location>
</feature>
<feature type="compositionally biased region" description="Low complexity" evidence="1">
    <location>
        <begin position="463"/>
        <end position="476"/>
    </location>
</feature>
<feature type="region of interest" description="Disordered" evidence="1">
    <location>
        <begin position="997"/>
        <end position="1101"/>
    </location>
</feature>
<evidence type="ECO:0000313" key="3">
    <source>
        <dbReference type="EMBL" id="KAF1991375.1"/>
    </source>
</evidence>
<organism evidence="3 4">
    <name type="scientific">Aulographum hederae CBS 113979</name>
    <dbReference type="NCBI Taxonomy" id="1176131"/>
    <lineage>
        <taxon>Eukaryota</taxon>
        <taxon>Fungi</taxon>
        <taxon>Dikarya</taxon>
        <taxon>Ascomycota</taxon>
        <taxon>Pezizomycotina</taxon>
        <taxon>Dothideomycetes</taxon>
        <taxon>Pleosporomycetidae</taxon>
        <taxon>Aulographales</taxon>
        <taxon>Aulographaceae</taxon>
    </lineage>
</organism>
<evidence type="ECO:0000256" key="1">
    <source>
        <dbReference type="SAM" id="MobiDB-lite"/>
    </source>
</evidence>
<feature type="compositionally biased region" description="Low complexity" evidence="1">
    <location>
        <begin position="1116"/>
        <end position="1163"/>
    </location>
</feature>
<dbReference type="OrthoDB" id="5376710at2759"/>
<feature type="region of interest" description="Disordered" evidence="1">
    <location>
        <begin position="1116"/>
        <end position="1189"/>
    </location>
</feature>
<gene>
    <name evidence="3" type="ORF">K402DRAFT_416690</name>
</gene>
<feature type="region of interest" description="Disordered" evidence="1">
    <location>
        <begin position="57"/>
        <end position="84"/>
    </location>
</feature>